<dbReference type="OrthoDB" id="1652165at2"/>
<gene>
    <name evidence="5" type="ORF">HYN48_06560</name>
</gene>
<dbReference type="Pfam" id="PF19081">
    <property type="entry name" value="Ig_7"/>
    <property type="match status" value="3"/>
</dbReference>
<sequence>MYKNYDSLRSGRDTWLKNDVGDPLGSPPTTSKRLVFRFLMTAFFMLSFLFLGGSAVQAQTTVISPSGSGSFEGANFAADGWTTVQLATPGGNNLALGNAATIGFTPTHGTKGVFVTNNGTSRGYAHASSWAWIYKDVTLAAGETIPTFTMDMFGNPGDTGFDGIVVGISDQTFTASNTVGATGSMSGTAIPGMTIATVATSNTFIEDGNYAVATTRTFTLSGVAMGNSLSSSTKRIWIGWRCDGSVGNLTTPMSFDRVNFVTAAPANFTAVQSGLFSSPATWGGTVPAPGNSITIPAGATITVDQALNYSDLTINGTLQWGSSSNSVTIGGNVLINSGGKLLAYTAATTPVGITMTIGGNYTNNGYANHAVGTGTLATLTFNGSGSTLGGTGTFAGDGTRGIIRQLFFQNNGSNTINTTQNLTVYNLGHTGTSSLNTNGKLAVDNTAQYYGQAANIQVANVAVTNMGSGYTSAPIPSCSGAALWTAAATLSVGNVRVTTTDIYVVSVAGTSGTSAPVHTSGAAAATGGTAEFLWVGPAGTIGTPYTPAALVVGTQYFYGGNLYTAVATTAMGVAGAPVHTTGTVGSLRYVGTPAMVSANWDATTSTLRSLNLVNAGSGYSSSTGPAISIVANAAGTGAAATAVVLYTQNGPTASSFQKSGGGATVSGGLTINSDAGAGLLTSDVQASSGVATLSTTNGGNNYTVAPVVGFAGPTQVNLVTNAGTGYTAAPTITVTGGNLVTGTALTSANFTITVNNGNVASVYLNTGTTATYSTPPTLSFTGGGGSGATLAFPSGSWPAATANIGANGQLTSFTVTNSGYGYAAAPTVGVGTASGTANGGTFTTVATAPVARVALYNLTLNFFAPATSAVVNGDDAAIPTNRKINTLSLNGNGNGLNITSNLVLYGTTPLALVASGNTPGNILNMGGNTVTCTTNGFAGLSGTVGATNSFVKNGSFVLTGRGGASVFNFPFGGTVTWSAGSGTLATGSNVLTAKVSDTAAPTNAVTGGTGLAMGTRAYRVQTATTLGAAATTGTNPTILVSFNGTDALTTTQDQTFLADATSLNGPWTIRSTAFGASGALPTASTKTTATSAPGPIVHTGDNYYAWATPAATITDFSPLTVCASSGTFTITGTNFTGVTAVSIGGTPVSSFTIVNATTITGTAGTGTTGVASVTKNGATISGVQTVTVTGSPTAPGVSPTSASIITGGAVSFTATGTGGTMKWYDAATGGTLLFTGDTYNTNICTTRTLYVAEDNGSCEGARASVTVTVQPIVVSATTSTFCGTGATTTLSVTPTDPSITYTWTALTTSASLSATTGNSVDATVSETSEFKVTATTTLGGCSVDAFYSVGVYPLPTATVTTSATGVCPGTSATINSGLSAGNFTAACITPAPKTAPGTVNYLANNGVLTTALTSGTADDGGWGNIPLGFSFNFFGTNYTNVNVGTNAVLQFGTYNATALGDFTIGALPNTVDPLGAIFAGSNDLRVDQTGGAGPATYVRYWTEGYAPNRRFVIEYNVFQWTSGLTSTNRHNVQVIVYETLGTVDIIAKEVLSTNSKSIGVNSPTGTIGAAAPNCTTNAVNFWSGTTATISAASPQAWRFSPPSNYTTTWFANGVQFVTGTNLFSQVVSPSVTTTYSITYTNQTTLCTNSPGSAQVVMSVLGNTPPTGVNTLSSSPTVCAGFTATLSTDYAGSTAGLTYQWQSSPAGAGTWTDVPGAVADTMISSPINAPTDFRLGISSCGGTVGYTNPVTVNLTNSISSTSGATRCGVGTVSLTASGTPGASINWYAASSGGTPLFTGSPYTPSLSSTVTYYVAAETPGCTSPRVAVSAVVNPAPALTLSSSSADLCVGQTSSTVTITSNVADYNSYVWNPSTGVSGSEITGWTFSPSVTTVYTLTATEPGGCTNQATFTANVDALPVDATADLTTVCAGFPVALSASTIVLSSGPAVLPTGYCSPDSSGGGGSNPITSVVFNTLSNTGIVQTTPFFDTYPATGTTTTTVTAGQTYNLTVSAATSILSVWIDWNRNGDLEDSEWQQVWTSASSGTLPILVPSNAVGGYTKMRLRSRGSGNPNGASDDCSAFFSGTSQDYTINVIGAVEKTGLDYSWSPGGATTQNIIVNPTSTTTYTVTATNPLTGCSNTDSILINVNPIPIAPTGVDSSQCGNQVPTASVSDNNAFTTPTFKWYADNVTTTALQSSTSTTYTTAINATTTFYVSVVNPGTGCESSRTPVTITVSNADAIMASPSSSTVCPGGSVSVNVTSTNSNYTYTWTALPSTGSGITGSLSGASNSITPTLSGTYTYTVNAVDGPCSTFTTFTITATANPVLTAGAVPAAVCNNGISTLTAAHPSRITFSTSTGAALDPMVGATDVLTTDNDDTPTAAPAAIGFTFNFNGVDYSDYSVSPDGWILLGAGSAVDEFSNSATSTANIPKLYPYWDDMATGTDGNVKTLVTGSAPNRIFIVEWNTTVPRSLGGAANAKFQAWLYETSNKIEYRYGTMSTTTGSATAGYTVNGTTFSNITFTSNTESKTTANNNNTGVPASGRMYTYLQEASTVTWSPSTDLYTDAGATIPYAGQNLAVVYSKPAVTTTYTATATGPAPANCTTTQNVTVTNNSINIAAITGGANDYCIGSPALDFDTATPGVTWTSSNPAVATVDASGVVTALTAGTTIIGATITNAGCTTVAPNPQTVVINDQVQIVSFTASQTVVTLGNTSFNVNATGTGLTYQWQVNEAPGFTGFVNVVDDAIYSGAQTATLNLTAVPASFNGNLYHVVVSGLGVCAPKTSNPDSPLTVGDTGITTHPTDVTICETTTVASFSVVASGDDSGGYQWQEQVGGTGPWTNITNGGIYSGATTPTLSLSGLTVAQSTNKYRAVVTGAVTSANSNPATLTINQSITVQTNPSNANVCFTGGSASFSSTATGLISSRQWQYSTNGVSGWASVVNGTPAGATYTGNTTGTLNVTTTAATPTTGHYYRLFYDAPLCADANSTAAQMIIFTPSATSPGTQNFCAGVATSAIPLTGTGTTFNISGGAAIGLANQTGVTSIPSFTPIAGTATITITPIASGCTGPNTTFTINVNGLPGSPTTGPTAPVCEGSPLTLTSSTVTIPGYTMNGNSGVSFIDISATGTSVTGALGDDSEHNITMPAFTFNGTAFTTARVGMNGAIVLGATTGEVSFSNAALPSTAHTAGNVFLAPFWDDLDIQSAPTIKTQTVGNIFIIQYTSADHNDVGLGDGITFQVQLNLTSGAITYVYQDVSFGTGATGQNAGASATIGIQMSSSSAVQFSNNTASLTNGQSITFTPNSASYSWTGPNGFSSNQQNPTVTATASAANAGTYTLTVTNVATGCQKVVTQNVTVTPAPAGGTLSNQTACYNSTPDDILLAGSVGSVVKWQKSSDLAFTSPQDIANTTTTLTGAQVGNITATTYVRAVVQSGSCGTTNSAVATITPGNQTTWTVAGGWSNGAPTSTSAATINGNFTAVADLNACSLTIQSGTVSFPGGFDAYVSGKVSVNGGTITFEDGSDLVQTRNDANTGNIKYKRTANLIRQDYVYWSSPVSGQLLQPFSPNTLNTRFYTLDESSNGFSQIASPSTTSFDAAKGYMIRAANNHPAVLTPWTGTFTGTPRNGEYTIPVTVNGQGYNMIGNPYPSTVDADLFLAEPGNAGTLYFWTHISQAAASGANYASYNTFGGTAAQSGGSAPTGAIRGGQGFILLKSSASTARFTNAMRTAEGGAFYRNAQTAEKHRMWFNLNTPGHAMNQILVGYAEGATMGEDIAMDGKSIEGGSSISTLIGSDNYVIQARSLPFVDTDVVPMGFTAATAGTYIIELDHVDGLFSGDQNIYLKDNLLGVTHNIKQGAYSFASAEGTFANRFEVVYQSSPLGVDTPTFDANSVVVYKNQGMLHINSGKIVMSGVKIFDVRGRLIYERGAINASETVLNDLRAEEQVLLVQITSVDNEVVTKKVAY</sequence>
<proteinExistence type="predicted"/>
<dbReference type="SUPFAM" id="SSF49373">
    <property type="entry name" value="Invasin/intimin cell-adhesion fragments"/>
    <property type="match status" value="1"/>
</dbReference>
<evidence type="ECO:0000259" key="3">
    <source>
        <dbReference type="Pfam" id="PF19081"/>
    </source>
</evidence>
<dbReference type="InterPro" id="IPR013783">
    <property type="entry name" value="Ig-like_fold"/>
</dbReference>
<name>A0A2S0RDR6_9FLAO</name>
<dbReference type="Gene3D" id="2.60.40.10">
    <property type="entry name" value="Immunoglobulins"/>
    <property type="match status" value="1"/>
</dbReference>
<keyword evidence="1" id="KW-0812">Transmembrane</keyword>
<accession>A0A2S0RDR6</accession>
<dbReference type="NCBIfam" id="NF033708">
    <property type="entry name" value="T9SS_Cterm_ChiA"/>
    <property type="match status" value="1"/>
</dbReference>
<keyword evidence="1" id="KW-0472">Membrane</keyword>
<dbReference type="InterPro" id="IPR008964">
    <property type="entry name" value="Invasin/intimin_cell_adhesion"/>
</dbReference>
<dbReference type="Pfam" id="PF20009">
    <property type="entry name" value="GEVED"/>
    <property type="match status" value="1"/>
</dbReference>
<dbReference type="Gene3D" id="2.60.40.1080">
    <property type="match status" value="1"/>
</dbReference>
<evidence type="ECO:0000259" key="4">
    <source>
        <dbReference type="Pfam" id="PF20009"/>
    </source>
</evidence>
<reference evidence="5 6" key="1">
    <citation type="submission" date="2018-04" db="EMBL/GenBank/DDBJ databases">
        <title>Genome sequencing of Flavobacterium sp. HYN0048.</title>
        <authorList>
            <person name="Yi H."/>
            <person name="Baek C."/>
        </authorList>
    </citation>
    <scope>NUCLEOTIDE SEQUENCE [LARGE SCALE GENOMIC DNA]</scope>
    <source>
        <strain evidence="5 6">HYN0048</strain>
    </source>
</reference>
<protein>
    <recommendedName>
        <fullName evidence="7">Ig-like domain-containing protein</fullName>
    </recommendedName>
</protein>
<keyword evidence="6" id="KW-1185">Reference proteome</keyword>
<dbReference type="Proteomes" id="UP000244193">
    <property type="component" value="Chromosome"/>
</dbReference>
<evidence type="ECO:0000313" key="5">
    <source>
        <dbReference type="EMBL" id="AWA29765.1"/>
    </source>
</evidence>
<evidence type="ECO:0000256" key="1">
    <source>
        <dbReference type="SAM" id="Phobius"/>
    </source>
</evidence>
<feature type="domain" description="Ig-like" evidence="3">
    <location>
        <begin position="1760"/>
        <end position="1833"/>
    </location>
</feature>
<evidence type="ECO:0000259" key="2">
    <source>
        <dbReference type="Pfam" id="PF10162"/>
    </source>
</evidence>
<organism evidence="5 6">
    <name type="scientific">Flavobacterium magnum</name>
    <dbReference type="NCBI Taxonomy" id="2162713"/>
    <lineage>
        <taxon>Bacteria</taxon>
        <taxon>Pseudomonadati</taxon>
        <taxon>Bacteroidota</taxon>
        <taxon>Flavobacteriia</taxon>
        <taxon>Flavobacteriales</taxon>
        <taxon>Flavobacteriaceae</taxon>
        <taxon>Flavobacterium</taxon>
    </lineage>
</organism>
<feature type="domain" description="GEVED" evidence="4">
    <location>
        <begin position="2017"/>
        <end position="2092"/>
    </location>
</feature>
<feature type="transmembrane region" description="Helical" evidence="1">
    <location>
        <begin position="34"/>
        <end position="56"/>
    </location>
</feature>
<dbReference type="EMBL" id="CP028811">
    <property type="protein sequence ID" value="AWA29765.1"/>
    <property type="molecule type" value="Genomic_DNA"/>
</dbReference>
<keyword evidence="1" id="KW-1133">Transmembrane helix</keyword>
<dbReference type="KEGG" id="fmg:HYN48_06560"/>
<dbReference type="InterPro" id="IPR044023">
    <property type="entry name" value="Ig_7"/>
</dbReference>
<dbReference type="InterPro" id="IPR019316">
    <property type="entry name" value="G8_domain"/>
</dbReference>
<feature type="domain" description="Ig-like" evidence="3">
    <location>
        <begin position="2151"/>
        <end position="2235"/>
    </location>
</feature>
<feature type="domain" description="Ig-like" evidence="3">
    <location>
        <begin position="1192"/>
        <end position="1271"/>
    </location>
</feature>
<evidence type="ECO:0008006" key="7">
    <source>
        <dbReference type="Google" id="ProtNLM"/>
    </source>
</evidence>
<dbReference type="InterPro" id="IPR045474">
    <property type="entry name" value="GEVED"/>
</dbReference>
<dbReference type="Pfam" id="PF10162">
    <property type="entry name" value="G8"/>
    <property type="match status" value="1"/>
</dbReference>
<feature type="domain" description="G8" evidence="2">
    <location>
        <begin position="281"/>
        <end position="359"/>
    </location>
</feature>
<evidence type="ECO:0000313" key="6">
    <source>
        <dbReference type="Proteomes" id="UP000244193"/>
    </source>
</evidence>